<keyword evidence="4 7" id="KW-0067">ATP-binding</keyword>
<evidence type="ECO:0000313" key="7">
    <source>
        <dbReference type="EMBL" id="GAA2067395.1"/>
    </source>
</evidence>
<dbReference type="GO" id="GO:0005524">
    <property type="term" value="F:ATP binding"/>
    <property type="evidence" value="ECO:0007669"/>
    <property type="project" value="UniProtKB-KW"/>
</dbReference>
<dbReference type="SMART" id="SM00382">
    <property type="entry name" value="AAA"/>
    <property type="match status" value="2"/>
</dbReference>
<dbReference type="PANTHER" id="PTHR43776">
    <property type="entry name" value="TRANSPORT ATP-BINDING PROTEIN"/>
    <property type="match status" value="1"/>
</dbReference>
<evidence type="ECO:0000313" key="8">
    <source>
        <dbReference type="Proteomes" id="UP001500016"/>
    </source>
</evidence>
<feature type="compositionally biased region" description="Low complexity" evidence="5">
    <location>
        <begin position="123"/>
        <end position="142"/>
    </location>
</feature>
<dbReference type="PROSITE" id="PS00211">
    <property type="entry name" value="ABC_TRANSPORTER_1"/>
    <property type="match status" value="2"/>
</dbReference>
<dbReference type="EMBL" id="BAAAPE010000002">
    <property type="protein sequence ID" value="GAA2067395.1"/>
    <property type="molecule type" value="Genomic_DNA"/>
</dbReference>
<dbReference type="InterPro" id="IPR050319">
    <property type="entry name" value="ABC_transp_ATP-bind"/>
</dbReference>
<proteinExistence type="inferred from homology"/>
<dbReference type="InterPro" id="IPR027417">
    <property type="entry name" value="P-loop_NTPase"/>
</dbReference>
<feature type="domain" description="ABC transporter" evidence="6">
    <location>
        <begin position="291"/>
        <end position="532"/>
    </location>
</feature>
<feature type="compositionally biased region" description="Basic and acidic residues" evidence="5">
    <location>
        <begin position="528"/>
        <end position="550"/>
    </location>
</feature>
<dbReference type="InterPro" id="IPR003439">
    <property type="entry name" value="ABC_transporter-like_ATP-bd"/>
</dbReference>
<dbReference type="Pfam" id="PF00005">
    <property type="entry name" value="ABC_tran"/>
    <property type="match status" value="2"/>
</dbReference>
<evidence type="ECO:0000256" key="5">
    <source>
        <dbReference type="SAM" id="MobiDB-lite"/>
    </source>
</evidence>
<dbReference type="InterPro" id="IPR017871">
    <property type="entry name" value="ABC_transporter-like_CS"/>
</dbReference>
<keyword evidence="2" id="KW-0813">Transport</keyword>
<feature type="region of interest" description="Disordered" evidence="5">
    <location>
        <begin position="123"/>
        <end position="148"/>
    </location>
</feature>
<evidence type="ECO:0000256" key="1">
    <source>
        <dbReference type="ARBA" id="ARBA00005417"/>
    </source>
</evidence>
<feature type="region of interest" description="Disordered" evidence="5">
    <location>
        <begin position="528"/>
        <end position="560"/>
    </location>
</feature>
<reference evidence="8" key="1">
    <citation type="journal article" date="2019" name="Int. J. Syst. Evol. Microbiol.">
        <title>The Global Catalogue of Microorganisms (GCM) 10K type strain sequencing project: providing services to taxonomists for standard genome sequencing and annotation.</title>
        <authorList>
            <consortium name="The Broad Institute Genomics Platform"/>
            <consortium name="The Broad Institute Genome Sequencing Center for Infectious Disease"/>
            <person name="Wu L."/>
            <person name="Ma J."/>
        </authorList>
    </citation>
    <scope>NUCLEOTIDE SEQUENCE [LARGE SCALE GENOMIC DNA]</scope>
    <source>
        <strain evidence="8">JCM 15478</strain>
    </source>
</reference>
<evidence type="ECO:0000256" key="2">
    <source>
        <dbReference type="ARBA" id="ARBA00022448"/>
    </source>
</evidence>
<feature type="compositionally biased region" description="Low complexity" evidence="5">
    <location>
        <begin position="551"/>
        <end position="560"/>
    </location>
</feature>
<dbReference type="PANTHER" id="PTHR43776:SF7">
    <property type="entry name" value="D,D-DIPEPTIDE TRANSPORT ATP-BINDING PROTEIN DDPF-RELATED"/>
    <property type="match status" value="1"/>
</dbReference>
<comment type="similarity">
    <text evidence="1">Belongs to the ABC transporter superfamily.</text>
</comment>
<comment type="caution">
    <text evidence="7">The sequence shown here is derived from an EMBL/GenBank/DDBJ whole genome shotgun (WGS) entry which is preliminary data.</text>
</comment>
<organism evidence="7 8">
    <name type="scientific">Streptomyces albiaxialis</name>
    <dbReference type="NCBI Taxonomy" id="329523"/>
    <lineage>
        <taxon>Bacteria</taxon>
        <taxon>Bacillati</taxon>
        <taxon>Actinomycetota</taxon>
        <taxon>Actinomycetes</taxon>
        <taxon>Kitasatosporales</taxon>
        <taxon>Streptomycetaceae</taxon>
        <taxon>Streptomyces</taxon>
    </lineage>
</organism>
<evidence type="ECO:0000256" key="4">
    <source>
        <dbReference type="ARBA" id="ARBA00022840"/>
    </source>
</evidence>
<keyword evidence="3" id="KW-0547">Nucleotide-binding</keyword>
<sequence>MTARPLIEARGLTARTADGTVLVDGVGLALLPGRVTALVGPSGSGKTTTALALLGEAGEGVRLSGRVRVDGTEVVGADGATTGAHRVRGGTVAYLPQAPGSALNPARRTGSVLAELAALHALSADGRSGQPGQSGPSGPPARSWRRRRAAARERAREALLQAQLPGDRATLRRFPHQFSGGQQQRVALAQALACGPRALVLDEPGTGLDTVTKAALTRELARLAGTGLALLLLSHDHAMVRALADEAVLLEGGRVTARGTPDAVLPPLPTPRRPARPDPAEGESPSRTPLFEARGLTAWLRRRGHDDVLHDVSLHLRPGECLGVAGRSGSGKTTLARCLAGLHERRHGDVLLDGEPLPVLRRRDATGKRRVQYVWQEVHGSFDPRRPVLDQVARTAVRLRGLAPGPARERAAALLGELGVQETTAGRLPDGLSGGELQRAAFARAALAGPDVLVCDEITSALDAEVAERILARVERMRREQGTAVLWIGHDLRLLRRAADRILVLDEGRVVETGECAEVLARPDAEATRRLLEAERPGGEPLRAPRDDRPTTGTARRGTT</sequence>
<dbReference type="RefSeq" id="WP_344525252.1">
    <property type="nucleotide sequence ID" value="NZ_BAAAPE010000002.1"/>
</dbReference>
<evidence type="ECO:0000256" key="3">
    <source>
        <dbReference type="ARBA" id="ARBA00022741"/>
    </source>
</evidence>
<name>A0ABN2VNE0_9ACTN</name>
<protein>
    <submittedName>
        <fullName evidence="7">ABC transporter ATP-binding protein</fullName>
    </submittedName>
</protein>
<evidence type="ECO:0000259" key="6">
    <source>
        <dbReference type="PROSITE" id="PS50893"/>
    </source>
</evidence>
<dbReference type="PROSITE" id="PS50893">
    <property type="entry name" value="ABC_TRANSPORTER_2"/>
    <property type="match status" value="2"/>
</dbReference>
<feature type="domain" description="ABC transporter" evidence="6">
    <location>
        <begin position="7"/>
        <end position="277"/>
    </location>
</feature>
<accession>A0ABN2VNE0</accession>
<gene>
    <name evidence="7" type="ORF">GCM10009801_14690</name>
</gene>
<keyword evidence="8" id="KW-1185">Reference proteome</keyword>
<dbReference type="Proteomes" id="UP001500016">
    <property type="component" value="Unassembled WGS sequence"/>
</dbReference>
<dbReference type="SUPFAM" id="SSF52540">
    <property type="entry name" value="P-loop containing nucleoside triphosphate hydrolases"/>
    <property type="match status" value="2"/>
</dbReference>
<feature type="region of interest" description="Disordered" evidence="5">
    <location>
        <begin position="258"/>
        <end position="288"/>
    </location>
</feature>
<dbReference type="Gene3D" id="3.40.50.300">
    <property type="entry name" value="P-loop containing nucleotide triphosphate hydrolases"/>
    <property type="match status" value="2"/>
</dbReference>
<dbReference type="InterPro" id="IPR003593">
    <property type="entry name" value="AAA+_ATPase"/>
</dbReference>